<protein>
    <recommendedName>
        <fullName evidence="3">PH domain-containing protein</fullName>
    </recommendedName>
</protein>
<sequence length="279" mass="31679">MLARKDLHRKGVEYCFKLNDVDMRRKFEIVESVTALMFNQTSFFHQGHEHMVEVQPAMRDVTGHIQNLRAEYQHQKANTDFTLVLREATSAMYNPTFKPVDVVHFWGSEEEDGKVPPLKAGYLYKKGSSKMRTVWNRRWFEILAAGSLRYVSEAKDFEHSSVDIRTCKTKEIELPDRRNCLEIVTPQKTLVLQAENEFELKDWIEALTVAATTPPGNPIVLPNAPKVAVIQTSAPTPVPSAFKTEYNNDSPTFPPIENPVAHVAVSLAPVDDADPWAKE</sequence>
<evidence type="ECO:0000256" key="1">
    <source>
        <dbReference type="ARBA" id="ARBA00022723"/>
    </source>
</evidence>
<dbReference type="PROSITE" id="PS50003">
    <property type="entry name" value="PH_DOMAIN"/>
    <property type="match status" value="1"/>
</dbReference>
<evidence type="ECO:0000313" key="5">
    <source>
        <dbReference type="Proteomes" id="UP000319731"/>
    </source>
</evidence>
<dbReference type="EMBL" id="QEAO01000045">
    <property type="protein sequence ID" value="TPX31389.1"/>
    <property type="molecule type" value="Genomic_DNA"/>
</dbReference>
<dbReference type="GO" id="GO:0046872">
    <property type="term" value="F:metal ion binding"/>
    <property type="evidence" value="ECO:0007669"/>
    <property type="project" value="UniProtKB-KW"/>
</dbReference>
<evidence type="ECO:0000313" key="4">
    <source>
        <dbReference type="EMBL" id="TPX31389.1"/>
    </source>
</evidence>
<gene>
    <name evidence="4" type="ORF">SmJEL517_g05269</name>
</gene>
<dbReference type="Gene3D" id="1.20.1270.60">
    <property type="entry name" value="Arfaptin homology (AH) domain/BAR domain"/>
    <property type="match status" value="1"/>
</dbReference>
<dbReference type="GeneID" id="42006492"/>
<comment type="caution">
    <text evidence="4">The sequence shown here is derived from an EMBL/GenBank/DDBJ whole genome shotgun (WGS) entry which is preliminary data.</text>
</comment>
<dbReference type="PANTHER" id="PTHR23180">
    <property type="entry name" value="CENTAURIN/ARF"/>
    <property type="match status" value="1"/>
</dbReference>
<dbReference type="InterPro" id="IPR001849">
    <property type="entry name" value="PH_domain"/>
</dbReference>
<dbReference type="AlphaFoldDB" id="A0A507BWZ4"/>
<dbReference type="STRING" id="1806994.A0A507BWZ4"/>
<keyword evidence="5" id="KW-1185">Reference proteome</keyword>
<dbReference type="Pfam" id="PF16746">
    <property type="entry name" value="BAR_3"/>
    <property type="match status" value="1"/>
</dbReference>
<dbReference type="Gene3D" id="2.30.29.30">
    <property type="entry name" value="Pleckstrin-homology domain (PH domain)/Phosphotyrosine-binding domain (PTB)"/>
    <property type="match status" value="1"/>
</dbReference>
<dbReference type="RefSeq" id="XP_031022825.1">
    <property type="nucleotide sequence ID" value="XM_031171195.1"/>
</dbReference>
<organism evidence="4 5">
    <name type="scientific">Synchytrium microbalum</name>
    <dbReference type="NCBI Taxonomy" id="1806994"/>
    <lineage>
        <taxon>Eukaryota</taxon>
        <taxon>Fungi</taxon>
        <taxon>Fungi incertae sedis</taxon>
        <taxon>Chytridiomycota</taxon>
        <taxon>Chytridiomycota incertae sedis</taxon>
        <taxon>Chytridiomycetes</taxon>
        <taxon>Synchytriales</taxon>
        <taxon>Synchytriaceae</taxon>
        <taxon>Synchytrium</taxon>
    </lineage>
</organism>
<dbReference type="InterPro" id="IPR045258">
    <property type="entry name" value="ACAP1/2/3-like"/>
</dbReference>
<reference evidence="4 5" key="1">
    <citation type="journal article" date="2019" name="Sci. Rep.">
        <title>Comparative genomics of chytrid fungi reveal insights into the obligate biotrophic and pathogenic lifestyle of Synchytrium endobioticum.</title>
        <authorList>
            <person name="van de Vossenberg B.T.L.H."/>
            <person name="Warris S."/>
            <person name="Nguyen H.D.T."/>
            <person name="van Gent-Pelzer M.P.E."/>
            <person name="Joly D.L."/>
            <person name="van de Geest H.C."/>
            <person name="Bonants P.J.M."/>
            <person name="Smith D.S."/>
            <person name="Levesque C.A."/>
            <person name="van der Lee T.A.J."/>
        </authorList>
    </citation>
    <scope>NUCLEOTIDE SEQUENCE [LARGE SCALE GENOMIC DNA]</scope>
    <source>
        <strain evidence="4 5">JEL517</strain>
    </source>
</reference>
<dbReference type="InterPro" id="IPR004148">
    <property type="entry name" value="BAR_dom"/>
</dbReference>
<dbReference type="CDD" id="cd13250">
    <property type="entry name" value="PH_ACAP"/>
    <property type="match status" value="1"/>
</dbReference>
<name>A0A507BWZ4_9FUNG</name>
<dbReference type="Proteomes" id="UP000319731">
    <property type="component" value="Unassembled WGS sequence"/>
</dbReference>
<dbReference type="OrthoDB" id="10266696at2759"/>
<dbReference type="Pfam" id="PF00169">
    <property type="entry name" value="PH"/>
    <property type="match status" value="1"/>
</dbReference>
<feature type="domain" description="PH" evidence="3">
    <location>
        <begin position="116"/>
        <end position="212"/>
    </location>
</feature>
<dbReference type="GO" id="GO:0005096">
    <property type="term" value="F:GTPase activator activity"/>
    <property type="evidence" value="ECO:0007669"/>
    <property type="project" value="InterPro"/>
</dbReference>
<dbReference type="SUPFAM" id="SSF103657">
    <property type="entry name" value="BAR/IMD domain-like"/>
    <property type="match status" value="1"/>
</dbReference>
<evidence type="ECO:0000256" key="2">
    <source>
        <dbReference type="ARBA" id="ARBA00022833"/>
    </source>
</evidence>
<dbReference type="InterPro" id="IPR027267">
    <property type="entry name" value="AH/BAR_dom_sf"/>
</dbReference>
<dbReference type="GO" id="GO:0005737">
    <property type="term" value="C:cytoplasm"/>
    <property type="evidence" value="ECO:0007669"/>
    <property type="project" value="InterPro"/>
</dbReference>
<evidence type="ECO:0000259" key="3">
    <source>
        <dbReference type="PROSITE" id="PS50003"/>
    </source>
</evidence>
<dbReference type="SMART" id="SM00233">
    <property type="entry name" value="PH"/>
    <property type="match status" value="1"/>
</dbReference>
<dbReference type="InterPro" id="IPR011993">
    <property type="entry name" value="PH-like_dom_sf"/>
</dbReference>
<proteinExistence type="predicted"/>
<keyword evidence="1" id="KW-0479">Metal-binding</keyword>
<dbReference type="PANTHER" id="PTHR23180:SF160">
    <property type="entry name" value="ADP-RIBOSYLATION FACTOR GTPASE-ACTIVATING PROTEIN EFFECTOR PROTEIN 1"/>
    <property type="match status" value="1"/>
</dbReference>
<keyword evidence="2" id="KW-0862">Zinc</keyword>
<accession>A0A507BWZ4</accession>
<dbReference type="SUPFAM" id="SSF50729">
    <property type="entry name" value="PH domain-like"/>
    <property type="match status" value="1"/>
</dbReference>